<organism evidence="1 2">
    <name type="scientific">Panagrolaimus sp. ES5</name>
    <dbReference type="NCBI Taxonomy" id="591445"/>
    <lineage>
        <taxon>Eukaryota</taxon>
        <taxon>Metazoa</taxon>
        <taxon>Ecdysozoa</taxon>
        <taxon>Nematoda</taxon>
        <taxon>Chromadorea</taxon>
        <taxon>Rhabditida</taxon>
        <taxon>Tylenchina</taxon>
        <taxon>Panagrolaimomorpha</taxon>
        <taxon>Panagrolaimoidea</taxon>
        <taxon>Panagrolaimidae</taxon>
        <taxon>Panagrolaimus</taxon>
    </lineage>
</organism>
<name>A0AC34FY90_9BILA</name>
<reference evidence="2" key="1">
    <citation type="submission" date="2022-11" db="UniProtKB">
        <authorList>
            <consortium name="WormBaseParasite"/>
        </authorList>
    </citation>
    <scope>IDENTIFICATION</scope>
</reference>
<accession>A0AC34FY90</accession>
<proteinExistence type="predicted"/>
<protein>
    <submittedName>
        <fullName evidence="2">Uncharacterized protein</fullName>
    </submittedName>
</protein>
<dbReference type="WBParaSite" id="ES5_v2.g22481.t1">
    <property type="protein sequence ID" value="ES5_v2.g22481.t1"/>
    <property type="gene ID" value="ES5_v2.g22481"/>
</dbReference>
<evidence type="ECO:0000313" key="1">
    <source>
        <dbReference type="Proteomes" id="UP000887579"/>
    </source>
</evidence>
<sequence>MEYNFKHNDEFFLDFIESPRKFTLYEVHDIKFLEELLNDQSLSIKPSDRNKIINYIKNAKKQIYGLRRKAIPFEYCKREHSGKYFPKNSFQFMEKSLKTKIYIHDGYISLDIVNRGYSIINELAKMNNLFFPNINQLVTNREEVYREHDDYWYDSKCGFLDLILNSSYRDRQPKFVKNVIDEINYVKKVFRHPQYPHFSLSNIIEIYTGKILEAIAEYLVFNGITINKFYSLNGDEILFQPQKPFRIDDIEDFIFVRTGMNIKLH</sequence>
<evidence type="ECO:0000313" key="2">
    <source>
        <dbReference type="WBParaSite" id="ES5_v2.g22481.t1"/>
    </source>
</evidence>
<dbReference type="Proteomes" id="UP000887579">
    <property type="component" value="Unplaced"/>
</dbReference>